<name>A0A1I7EA38_9BURK</name>
<dbReference type="Pfam" id="PF00324">
    <property type="entry name" value="AA_permease"/>
    <property type="match status" value="1"/>
</dbReference>
<feature type="transmembrane region" description="Helical" evidence="5">
    <location>
        <begin position="244"/>
        <end position="267"/>
    </location>
</feature>
<keyword evidence="2 5" id="KW-0812">Transmembrane</keyword>
<dbReference type="InterPro" id="IPR050367">
    <property type="entry name" value="APC_superfamily"/>
</dbReference>
<evidence type="ECO:0000256" key="4">
    <source>
        <dbReference type="ARBA" id="ARBA00023136"/>
    </source>
</evidence>
<feature type="transmembrane region" description="Helical" evidence="5">
    <location>
        <begin position="58"/>
        <end position="77"/>
    </location>
</feature>
<sequence length="456" mass="48676">MEHISATDASSLPRESSGAGHFAKVLSFRDLVIYGIVFVAPIAPWGTFAYVYDLSGHAAVAAYVIGVVCMYFTAHSYKEICTQVPSSGSVYAYVRHAMGVGPGFIAGWMVLLDYLLIPALMYVIAGVALNTFLPDIPRWIWVLVFAGFSLAVNWFGIAFTARVNILFLVVQLVAVAGFLGWAIFKLKANGEFAFPASTLWSPGVTASGLFAGTSICILAFIGFDAITTLTDEVKPCQRHLIGRSIVVVLLFIGAVAVLQSWVLSALAKGFTFKDLASGVYDLTGARVSPSAGAIMAWTAATVTGIAITPPMLAAVSRVLCAMAEGGQMPKFLTALHKRHQVPHRALLVSTVLSVAIALTFAAHPDELTGIVNFGALCAYIGVHLAVLVLLGFRRRSGRWFAHMLCPIAGIAIIIAVATQMSSTALELGFGWMAFGILYYITLKAFRKSALDAEVPI</sequence>
<reference evidence="7 8" key="1">
    <citation type="submission" date="2016-10" db="EMBL/GenBank/DDBJ databases">
        <authorList>
            <person name="de Groot N.N."/>
        </authorList>
    </citation>
    <scope>NUCLEOTIDE SEQUENCE [LARGE SCALE GENOMIC DNA]</scope>
    <source>
        <strain evidence="7 8">LMG 27731</strain>
    </source>
</reference>
<feature type="transmembrane region" description="Helical" evidence="5">
    <location>
        <begin position="139"/>
        <end position="158"/>
    </location>
</feature>
<evidence type="ECO:0000256" key="1">
    <source>
        <dbReference type="ARBA" id="ARBA00004141"/>
    </source>
</evidence>
<organism evidence="7 8">
    <name type="scientific">Paraburkholderia aspalathi</name>
    <dbReference type="NCBI Taxonomy" id="1324617"/>
    <lineage>
        <taxon>Bacteria</taxon>
        <taxon>Pseudomonadati</taxon>
        <taxon>Pseudomonadota</taxon>
        <taxon>Betaproteobacteria</taxon>
        <taxon>Burkholderiales</taxon>
        <taxon>Burkholderiaceae</taxon>
        <taxon>Paraburkholderia</taxon>
    </lineage>
</organism>
<dbReference type="Proteomes" id="UP000198844">
    <property type="component" value="Unassembled WGS sequence"/>
</dbReference>
<evidence type="ECO:0000313" key="8">
    <source>
        <dbReference type="Proteomes" id="UP000198844"/>
    </source>
</evidence>
<feature type="transmembrane region" description="Helical" evidence="5">
    <location>
        <begin position="31"/>
        <end position="52"/>
    </location>
</feature>
<feature type="domain" description="Amino acid permease/ SLC12A" evidence="6">
    <location>
        <begin position="56"/>
        <end position="417"/>
    </location>
</feature>
<dbReference type="GO" id="GO:0016020">
    <property type="term" value="C:membrane"/>
    <property type="evidence" value="ECO:0007669"/>
    <property type="project" value="UniProtKB-SubCell"/>
</dbReference>
<gene>
    <name evidence="7" type="ORF">SAMN05192563_101586</name>
</gene>
<evidence type="ECO:0000256" key="5">
    <source>
        <dbReference type="SAM" id="Phobius"/>
    </source>
</evidence>
<dbReference type="PANTHER" id="PTHR42770">
    <property type="entry name" value="AMINO ACID TRANSPORTER-RELATED"/>
    <property type="match status" value="1"/>
</dbReference>
<protein>
    <submittedName>
        <fullName evidence="7">Amino acid/polyamine/organocation transporter, APC superfamily</fullName>
    </submittedName>
</protein>
<evidence type="ECO:0000313" key="7">
    <source>
        <dbReference type="EMBL" id="SFU20713.1"/>
    </source>
</evidence>
<dbReference type="OrthoDB" id="9804700at2"/>
<feature type="transmembrane region" description="Helical" evidence="5">
    <location>
        <begin position="204"/>
        <end position="223"/>
    </location>
</feature>
<dbReference type="RefSeq" id="WP_093638041.1">
    <property type="nucleotide sequence ID" value="NZ_FPBH01000015.1"/>
</dbReference>
<dbReference type="PIRSF" id="PIRSF006060">
    <property type="entry name" value="AA_transporter"/>
    <property type="match status" value="1"/>
</dbReference>
<accession>A0A1I7EA38</accession>
<dbReference type="Gene3D" id="1.20.1740.10">
    <property type="entry name" value="Amino acid/polyamine transporter I"/>
    <property type="match status" value="1"/>
</dbReference>
<feature type="transmembrane region" description="Helical" evidence="5">
    <location>
        <begin position="105"/>
        <end position="133"/>
    </location>
</feature>
<feature type="transmembrane region" description="Helical" evidence="5">
    <location>
        <begin position="399"/>
        <end position="417"/>
    </location>
</feature>
<keyword evidence="3 5" id="KW-1133">Transmembrane helix</keyword>
<evidence type="ECO:0000259" key="6">
    <source>
        <dbReference type="Pfam" id="PF00324"/>
    </source>
</evidence>
<evidence type="ECO:0000256" key="2">
    <source>
        <dbReference type="ARBA" id="ARBA00022692"/>
    </source>
</evidence>
<feature type="transmembrane region" description="Helical" evidence="5">
    <location>
        <begin position="345"/>
        <end position="363"/>
    </location>
</feature>
<feature type="transmembrane region" description="Helical" evidence="5">
    <location>
        <begin position="165"/>
        <end position="184"/>
    </location>
</feature>
<keyword evidence="4 5" id="KW-0472">Membrane</keyword>
<feature type="transmembrane region" description="Helical" evidence="5">
    <location>
        <begin position="369"/>
        <end position="392"/>
    </location>
</feature>
<feature type="transmembrane region" description="Helical" evidence="5">
    <location>
        <begin position="423"/>
        <end position="440"/>
    </location>
</feature>
<comment type="subcellular location">
    <subcellularLocation>
        <location evidence="1">Membrane</location>
        <topology evidence="1">Multi-pass membrane protein</topology>
    </subcellularLocation>
</comment>
<proteinExistence type="predicted"/>
<dbReference type="InterPro" id="IPR004841">
    <property type="entry name" value="AA-permease/SLC12A_dom"/>
</dbReference>
<dbReference type="PANTHER" id="PTHR42770:SF16">
    <property type="entry name" value="AMINO ACID PERMEASE"/>
    <property type="match status" value="1"/>
</dbReference>
<evidence type="ECO:0000256" key="3">
    <source>
        <dbReference type="ARBA" id="ARBA00022989"/>
    </source>
</evidence>
<dbReference type="AlphaFoldDB" id="A0A1I7EA38"/>
<dbReference type="GO" id="GO:0055085">
    <property type="term" value="P:transmembrane transport"/>
    <property type="evidence" value="ECO:0007669"/>
    <property type="project" value="InterPro"/>
</dbReference>
<dbReference type="EMBL" id="FPBH01000015">
    <property type="protein sequence ID" value="SFU20713.1"/>
    <property type="molecule type" value="Genomic_DNA"/>
</dbReference>